<organism evidence="5 6">
    <name type="scientific">Rhizobium deserti</name>
    <dbReference type="NCBI Taxonomy" id="2547961"/>
    <lineage>
        <taxon>Bacteria</taxon>
        <taxon>Pseudomonadati</taxon>
        <taxon>Pseudomonadota</taxon>
        <taxon>Alphaproteobacteria</taxon>
        <taxon>Hyphomicrobiales</taxon>
        <taxon>Rhizobiaceae</taxon>
        <taxon>Rhizobium/Agrobacterium group</taxon>
        <taxon>Rhizobium</taxon>
    </lineage>
</organism>
<dbReference type="InterPro" id="IPR050097">
    <property type="entry name" value="Ferredoxin-NADP_redctase_2"/>
</dbReference>
<protein>
    <recommendedName>
        <fullName evidence="1">Thioredoxin reductase</fullName>
    </recommendedName>
</protein>
<dbReference type="PRINTS" id="PR00469">
    <property type="entry name" value="PNDRDTASEII"/>
</dbReference>
<sequence>MAVMLNDPTDPWLREAQTYPVLPEEMIDRVRAYGEMQVSRQDSVAFTRGDRALDLFLILDGEMEVHADHPINGRQYLYSYRGGQFSGEHNMFNDRNTLLSGRLMAGTKYVRVPHDRFRALITGEPDIGEMIMRAYILRRAGLVRHLKGGGVLVGHRDHTELLRIQRFLTRNLCPVEVLDVVADAGAAQAMQEFSIPPSALPALIKPDRTVLSKPSDETLAEELGLFEPPEPGAVYDVAVLGAGPSGLASAVYAASEGLRTIVVETLAPGGQAGTSSKIENYLGFPTGISGEALAGRAHIQAQKFGARICVSRSTVSLDCSKKPFEIGLSDGDTVRAKAVVVATGARYRKLDIPNYGRFEGQGIHYAATAMEGNLCAAQEVVIVGGGNSAGQAAVYLSRTARHVNMVMRSGISSTMSDYLVQRIKNSRHITLHESSDITALRGENVLEGVSWTNRKTGQTHERPATNLFVMIGASPNTDWLEGCVDLDRSGFVETGFSDEGELSAPSTPYRTSKPGVFAVGDVRSGSIKRVASAVGEGSVVVAAIHHYLATAW</sequence>
<dbReference type="Proteomes" id="UP000295238">
    <property type="component" value="Unassembled WGS sequence"/>
</dbReference>
<dbReference type="CDD" id="cd00038">
    <property type="entry name" value="CAP_ED"/>
    <property type="match status" value="1"/>
</dbReference>
<dbReference type="PROSITE" id="PS50042">
    <property type="entry name" value="CNMP_BINDING_3"/>
    <property type="match status" value="1"/>
</dbReference>
<evidence type="ECO:0000313" key="5">
    <source>
        <dbReference type="EMBL" id="TDK31205.1"/>
    </source>
</evidence>
<evidence type="ECO:0000259" key="4">
    <source>
        <dbReference type="PROSITE" id="PS50042"/>
    </source>
</evidence>
<comment type="caution">
    <text evidence="5">The sequence shown here is derived from an EMBL/GenBank/DDBJ whole genome shotgun (WGS) entry which is preliminary data.</text>
</comment>
<evidence type="ECO:0000256" key="1">
    <source>
        <dbReference type="ARBA" id="ARBA00018719"/>
    </source>
</evidence>
<feature type="domain" description="Cyclic nucleotide-binding" evidence="4">
    <location>
        <begin position="23"/>
        <end position="138"/>
    </location>
</feature>
<dbReference type="InterPro" id="IPR023753">
    <property type="entry name" value="FAD/NAD-binding_dom"/>
</dbReference>
<dbReference type="InterPro" id="IPR000595">
    <property type="entry name" value="cNMP-bd_dom"/>
</dbReference>
<evidence type="ECO:0000313" key="6">
    <source>
        <dbReference type="Proteomes" id="UP000295238"/>
    </source>
</evidence>
<evidence type="ECO:0000256" key="3">
    <source>
        <dbReference type="ARBA" id="ARBA00023002"/>
    </source>
</evidence>
<name>A0A4R5U9C0_9HYPH</name>
<dbReference type="InterPro" id="IPR036188">
    <property type="entry name" value="FAD/NAD-bd_sf"/>
</dbReference>
<dbReference type="InterPro" id="IPR014710">
    <property type="entry name" value="RmlC-like_jellyroll"/>
</dbReference>
<dbReference type="GO" id="GO:0016491">
    <property type="term" value="F:oxidoreductase activity"/>
    <property type="evidence" value="ECO:0007669"/>
    <property type="project" value="UniProtKB-KW"/>
</dbReference>
<dbReference type="AlphaFoldDB" id="A0A4R5U9C0"/>
<dbReference type="InterPro" id="IPR018490">
    <property type="entry name" value="cNMP-bd_dom_sf"/>
</dbReference>
<keyword evidence="2" id="KW-0285">Flavoprotein</keyword>
<dbReference type="SUPFAM" id="SSF51206">
    <property type="entry name" value="cAMP-binding domain-like"/>
    <property type="match status" value="1"/>
</dbReference>
<dbReference type="Gene3D" id="3.50.50.60">
    <property type="entry name" value="FAD/NAD(P)-binding domain"/>
    <property type="match status" value="2"/>
</dbReference>
<dbReference type="RefSeq" id="WP_133317921.1">
    <property type="nucleotide sequence ID" value="NZ_SMTL01000007.1"/>
</dbReference>
<dbReference type="Pfam" id="PF07992">
    <property type="entry name" value="Pyr_redox_2"/>
    <property type="match status" value="1"/>
</dbReference>
<dbReference type="EMBL" id="SMTL01000007">
    <property type="protein sequence ID" value="TDK31205.1"/>
    <property type="molecule type" value="Genomic_DNA"/>
</dbReference>
<proteinExistence type="predicted"/>
<dbReference type="SUPFAM" id="SSF51905">
    <property type="entry name" value="FAD/NAD(P)-binding domain"/>
    <property type="match status" value="1"/>
</dbReference>
<dbReference type="OrthoDB" id="9786503at2"/>
<reference evidence="5 6" key="1">
    <citation type="submission" date="2019-03" db="EMBL/GenBank/DDBJ databases">
        <title>Rhizobium sp. nov., an bacterium isolated from biocrust in Mu Us Desert.</title>
        <authorList>
            <person name="Lixiong L."/>
        </authorList>
    </citation>
    <scope>NUCLEOTIDE SEQUENCE [LARGE SCALE GENOMIC DNA]</scope>
    <source>
        <strain evidence="5 6">SPY-1</strain>
    </source>
</reference>
<gene>
    <name evidence="5" type="ORF">E2F50_19825</name>
</gene>
<dbReference type="PANTHER" id="PTHR48105">
    <property type="entry name" value="THIOREDOXIN REDUCTASE 1-RELATED-RELATED"/>
    <property type="match status" value="1"/>
</dbReference>
<keyword evidence="6" id="KW-1185">Reference proteome</keyword>
<accession>A0A4R5U9C0</accession>
<dbReference type="PRINTS" id="PR00368">
    <property type="entry name" value="FADPNR"/>
</dbReference>
<evidence type="ECO:0000256" key="2">
    <source>
        <dbReference type="ARBA" id="ARBA00022630"/>
    </source>
</evidence>
<keyword evidence="3" id="KW-0560">Oxidoreductase</keyword>
<dbReference type="Gene3D" id="2.60.120.10">
    <property type="entry name" value="Jelly Rolls"/>
    <property type="match status" value="1"/>
</dbReference>